<reference evidence="3" key="1">
    <citation type="submission" date="2014-05" db="EMBL/GenBank/DDBJ databases">
        <title>Key roles for freshwater Actinobacteria revealed by deep metagenomic sequencing.</title>
        <authorList>
            <person name="Ghai R."/>
            <person name="Mizuno C.M."/>
            <person name="Picazo A."/>
            <person name="Camacho A."/>
            <person name="Rodriguez-Valera F."/>
        </authorList>
    </citation>
    <scope>NUCLEOTIDE SEQUENCE</scope>
</reference>
<proteinExistence type="predicted"/>
<keyword evidence="1" id="KW-0812">Transmembrane</keyword>
<feature type="transmembrane region" description="Helical" evidence="1">
    <location>
        <begin position="28"/>
        <end position="48"/>
    </location>
</feature>
<gene>
    <name evidence="3" type="ORF">GM50_1605</name>
    <name evidence="2" type="ORF">UFOPK2243_00961</name>
</gene>
<accession>A0A094QDX2</accession>
<evidence type="ECO:0000313" key="3">
    <source>
        <dbReference type="EMBL" id="KGA20404.1"/>
    </source>
</evidence>
<keyword evidence="1" id="KW-0472">Membrane</keyword>
<name>A0A094QDX2_9ZZZZ</name>
<dbReference type="EMBL" id="CAEZWL010000030">
    <property type="protein sequence ID" value="CAB4658411.1"/>
    <property type="molecule type" value="Genomic_DNA"/>
</dbReference>
<protein>
    <submittedName>
        <fullName evidence="2">Unannotated protein</fullName>
    </submittedName>
</protein>
<dbReference type="EMBL" id="JNSK01000003">
    <property type="protein sequence ID" value="KGA20404.1"/>
    <property type="molecule type" value="Genomic_DNA"/>
</dbReference>
<keyword evidence="1" id="KW-1133">Transmembrane helix</keyword>
<organism evidence="3">
    <name type="scientific">freshwater metagenome</name>
    <dbReference type="NCBI Taxonomy" id="449393"/>
    <lineage>
        <taxon>unclassified sequences</taxon>
        <taxon>metagenomes</taxon>
        <taxon>ecological metagenomes</taxon>
    </lineage>
</organism>
<reference evidence="2" key="2">
    <citation type="submission" date="2020-05" db="EMBL/GenBank/DDBJ databases">
        <authorList>
            <person name="Chiriac C."/>
            <person name="Salcher M."/>
            <person name="Ghai R."/>
            <person name="Kavagutti S V."/>
        </authorList>
    </citation>
    <scope>NUCLEOTIDE SEQUENCE</scope>
</reference>
<sequence>MEILILAVWVACAAICYSQAKKKNLNVALWTILGLLFGVFAVIGALVVSPKA</sequence>
<evidence type="ECO:0000313" key="2">
    <source>
        <dbReference type="EMBL" id="CAB4658411.1"/>
    </source>
</evidence>
<dbReference type="AlphaFoldDB" id="A0A094QDX2"/>
<evidence type="ECO:0000256" key="1">
    <source>
        <dbReference type="SAM" id="Phobius"/>
    </source>
</evidence>